<dbReference type="EMBL" id="QGHF01000006">
    <property type="protein sequence ID" value="PWK96283.1"/>
    <property type="molecule type" value="Genomic_DNA"/>
</dbReference>
<gene>
    <name evidence="1" type="ORF">C7431_106208</name>
</gene>
<comment type="caution">
    <text evidence="1">The sequence shown here is derived from an EMBL/GenBank/DDBJ whole genome shotgun (WGS) entry which is preliminary data.</text>
</comment>
<dbReference type="RefSeq" id="WP_156506689.1">
    <property type="nucleotide sequence ID" value="NZ_CP193910.1"/>
</dbReference>
<accession>A0A2V2BFQ9</accession>
<evidence type="ECO:0000313" key="1">
    <source>
        <dbReference type="EMBL" id="PWK96283.1"/>
    </source>
</evidence>
<reference evidence="1 2" key="1">
    <citation type="submission" date="2018-05" db="EMBL/GenBank/DDBJ databases">
        <title>Genomic Encyclopedia of Type Strains, Phase IV (KMG-V): Genome sequencing to study the core and pangenomes of soil and plant-associated prokaryotes.</title>
        <authorList>
            <person name="Whitman W."/>
        </authorList>
    </citation>
    <scope>NUCLEOTIDE SEQUENCE [LARGE SCALE GENOMIC DNA]</scope>
    <source>
        <strain evidence="1 2">PNA 200-10</strain>
    </source>
</reference>
<evidence type="ECO:0000313" key="2">
    <source>
        <dbReference type="Proteomes" id="UP000245981"/>
    </source>
</evidence>
<dbReference type="AlphaFoldDB" id="A0A2V2BFQ9"/>
<sequence>MAQWQQVQGIVRKTRPVRPRWATERHTDAQRWPVSGLSKDTDVAMIIPLS</sequence>
<name>A0A2V2BFQ9_9GAMM</name>
<protein>
    <submittedName>
        <fullName evidence="1">Uncharacterized protein</fullName>
    </submittedName>
</protein>
<dbReference type="Proteomes" id="UP000245981">
    <property type="component" value="Unassembled WGS sequence"/>
</dbReference>
<organism evidence="1 2">
    <name type="scientific">Pantoea allii</name>
    <dbReference type="NCBI Taxonomy" id="574096"/>
    <lineage>
        <taxon>Bacteria</taxon>
        <taxon>Pseudomonadati</taxon>
        <taxon>Pseudomonadota</taxon>
        <taxon>Gammaproteobacteria</taxon>
        <taxon>Enterobacterales</taxon>
        <taxon>Erwiniaceae</taxon>
        <taxon>Pantoea</taxon>
    </lineage>
</organism>
<proteinExistence type="predicted"/>